<reference evidence="1 2" key="1">
    <citation type="journal article" date="2015" name="Science">
        <title>Genetic determinants of in vivo fitness and diet responsiveness in multiple human gut Bacteroides.</title>
        <authorList>
            <person name="Wu M."/>
            <person name="McNulty N.P."/>
            <person name="Rodionov D.A."/>
            <person name="Khoroshkin M.S."/>
            <person name="Griffin N.W."/>
            <person name="Cheng J."/>
            <person name="Latreille P."/>
            <person name="Kerstetter R.A."/>
            <person name="Terrapon N."/>
            <person name="Henrissat B."/>
            <person name="Osterman A.L."/>
            <person name="Gordon J.I."/>
        </authorList>
    </citation>
    <scope>NUCLEOTIDE SEQUENCE [LARGE SCALE GENOMIC DNA]</scope>
    <source>
        <strain evidence="1 2">WH2</strain>
    </source>
</reference>
<dbReference type="GeneID" id="66309998"/>
<proteinExistence type="predicted"/>
<protein>
    <submittedName>
        <fullName evidence="1">Uncharacterized protein</fullName>
    </submittedName>
</protein>
<dbReference type="CDD" id="cd13120">
    <property type="entry name" value="BF2867_like_N"/>
    <property type="match status" value="1"/>
</dbReference>
<organism evidence="1 2">
    <name type="scientific">Bacteroides cellulosilyticus</name>
    <dbReference type="NCBI Taxonomy" id="246787"/>
    <lineage>
        <taxon>Bacteria</taxon>
        <taxon>Pseudomonadati</taxon>
        <taxon>Bacteroidota</taxon>
        <taxon>Bacteroidia</taxon>
        <taxon>Bacteroidales</taxon>
        <taxon>Bacteroidaceae</taxon>
        <taxon>Bacteroides</taxon>
    </lineage>
</organism>
<dbReference type="EMBL" id="CP012801">
    <property type="protein sequence ID" value="ALJ61402.1"/>
    <property type="molecule type" value="Genomic_DNA"/>
</dbReference>
<dbReference type="AlphaFoldDB" id="A0A0P0GGG2"/>
<gene>
    <name evidence="1" type="ORF">BcellWH2_04183</name>
</gene>
<dbReference type="KEGG" id="bcel:BcellWH2_04183"/>
<dbReference type="PROSITE" id="PS51257">
    <property type="entry name" value="PROKAR_LIPOPROTEIN"/>
    <property type="match status" value="1"/>
</dbReference>
<accession>A0A0P0GGG2</accession>
<dbReference type="RefSeq" id="WP_026367815.1">
    <property type="nucleotide sequence ID" value="NZ_CP012801.1"/>
</dbReference>
<sequence length="681" mass="75615">MKTWKWVNTLLMCTLASTIISCSGNEELTDEITNTGKDELITITVGTGANTNTRVSYDDDKVGSSNEDALKWEEGDKLLVAGYVNGTLKGKEIYVISEGVGKAKASFTGTAIEGATTYNVYYPSSITVDEPTGGATFSPSAQTQNGNNNTVHLRDNIFLQATNVTDLNNITLEMKSSIMKFELSNIPTDIGSLKSLIWIVETDNGSKNMVLNLSSIADNQALTAYLSFISEEMSVKTNGKFTVILQGDKLYKAEREIISGKKYEAGNRYTAEIDNSSETMQWEELANMSFTVKVDENLGFNIPFPTSGETPANIMVDWGDGSALTIVNKGTTLSDGDGFNYEYAETGEYAIAIYSDQVDETELQIPKIKFWNNRDNNSNSSKLRLIGTPLLNTGTEDFSYCFYQCSNLTSIPKGLFDKNTNVTSFKSCFEDCSKLESIPTGLFDKNTNVTSFWGCFQGCSTLESIPGGLFDKNIEVTSFGYCFQGCKKLSNIPIGLFERNTKVTDFEYCFEVCSNLTSIPTRLFDKNINVTSFFGCFQNCSTLESIPKELFDKNIEVEVFRGCFSNCTNLKEVPEGLFNNNKKATNFMSCFSFCSNVTLNKNIFSNEGNTDRFSGMNMLFNYCFQNAGEQNENPGEAPELWKYKRGSSTWNTTGCFYNAKATNLTSNNEYNTEWGTPLNWN</sequence>
<dbReference type="Proteomes" id="UP000061809">
    <property type="component" value="Chromosome"/>
</dbReference>
<dbReference type="PATRIC" id="fig|246787.4.peg.4326"/>
<dbReference type="SUPFAM" id="SSF52047">
    <property type="entry name" value="RNI-like"/>
    <property type="match status" value="1"/>
</dbReference>
<name>A0A0P0GGG2_9BACE</name>
<evidence type="ECO:0000313" key="1">
    <source>
        <dbReference type="EMBL" id="ALJ61402.1"/>
    </source>
</evidence>
<dbReference type="Gene3D" id="3.80.10.10">
    <property type="entry name" value="Ribonuclease Inhibitor"/>
    <property type="match status" value="1"/>
</dbReference>
<dbReference type="InterPro" id="IPR032675">
    <property type="entry name" value="LRR_dom_sf"/>
</dbReference>
<evidence type="ECO:0000313" key="2">
    <source>
        <dbReference type="Proteomes" id="UP000061809"/>
    </source>
</evidence>